<dbReference type="Proteomes" id="UP000002207">
    <property type="component" value="Chromosome"/>
</dbReference>
<organism evidence="1 2">
    <name type="scientific">Acidobacterium capsulatum (strain ATCC 51196 / DSM 11244 / BCRC 80197 / JCM 7670 / NBRC 15755 / NCIMB 13165 / 161)</name>
    <dbReference type="NCBI Taxonomy" id="240015"/>
    <lineage>
        <taxon>Bacteria</taxon>
        <taxon>Pseudomonadati</taxon>
        <taxon>Acidobacteriota</taxon>
        <taxon>Terriglobia</taxon>
        <taxon>Terriglobales</taxon>
        <taxon>Acidobacteriaceae</taxon>
        <taxon>Acidobacterium</taxon>
    </lineage>
</organism>
<dbReference type="InterPro" id="IPR036388">
    <property type="entry name" value="WH-like_DNA-bd_sf"/>
</dbReference>
<dbReference type="InParanoid" id="C1F170"/>
<protein>
    <submittedName>
        <fullName evidence="1">Uncharacterized protein</fullName>
    </submittedName>
</protein>
<dbReference type="Gene3D" id="1.10.10.10">
    <property type="entry name" value="Winged helix-like DNA-binding domain superfamily/Winged helix DNA-binding domain"/>
    <property type="match status" value="1"/>
</dbReference>
<dbReference type="SUPFAM" id="SSF88659">
    <property type="entry name" value="Sigma3 and sigma4 domains of RNA polymerase sigma factors"/>
    <property type="match status" value="1"/>
</dbReference>
<evidence type="ECO:0000313" key="1">
    <source>
        <dbReference type="EMBL" id="ACO33309.1"/>
    </source>
</evidence>
<reference evidence="1 2" key="1">
    <citation type="journal article" date="2009" name="Appl. Environ. Microbiol.">
        <title>Three genomes from the phylum Acidobacteria provide insight into the lifestyles of these microorganisms in soils.</title>
        <authorList>
            <person name="Ward N.L."/>
            <person name="Challacombe J.F."/>
            <person name="Janssen P.H."/>
            <person name="Henrissat B."/>
            <person name="Coutinho P.M."/>
            <person name="Wu M."/>
            <person name="Xie G."/>
            <person name="Haft D.H."/>
            <person name="Sait M."/>
            <person name="Badger J."/>
            <person name="Barabote R.D."/>
            <person name="Bradley B."/>
            <person name="Brettin T.S."/>
            <person name="Brinkac L.M."/>
            <person name="Bruce D."/>
            <person name="Creasy T."/>
            <person name="Daugherty S.C."/>
            <person name="Davidsen T.M."/>
            <person name="DeBoy R.T."/>
            <person name="Detter J.C."/>
            <person name="Dodson R.J."/>
            <person name="Durkin A.S."/>
            <person name="Ganapathy A."/>
            <person name="Gwinn-Giglio M."/>
            <person name="Han C.S."/>
            <person name="Khouri H."/>
            <person name="Kiss H."/>
            <person name="Kothari S.P."/>
            <person name="Madupu R."/>
            <person name="Nelson K.E."/>
            <person name="Nelson W.C."/>
            <person name="Paulsen I."/>
            <person name="Penn K."/>
            <person name="Ren Q."/>
            <person name="Rosovitz M.J."/>
            <person name="Selengut J.D."/>
            <person name="Shrivastava S."/>
            <person name="Sullivan S.A."/>
            <person name="Tapia R."/>
            <person name="Thompson L.S."/>
            <person name="Watkins K.L."/>
            <person name="Yang Q."/>
            <person name="Yu C."/>
            <person name="Zafar N."/>
            <person name="Zhou L."/>
            <person name="Kuske C.R."/>
        </authorList>
    </citation>
    <scope>NUCLEOTIDE SEQUENCE [LARGE SCALE GENOMIC DNA]</scope>
    <source>
        <strain evidence="2">ATCC 51196 / DSM 11244 / BCRC 80197 / JCM 7670 / NBRC 15755 / NCIMB 13165 / 161</strain>
    </source>
</reference>
<dbReference type="HOGENOM" id="CLU_1407030_0_0_0"/>
<evidence type="ECO:0000313" key="2">
    <source>
        <dbReference type="Proteomes" id="UP000002207"/>
    </source>
</evidence>
<dbReference type="KEGG" id="aca:ACP_2372"/>
<accession>C1F170</accession>
<dbReference type="AlphaFoldDB" id="C1F170"/>
<keyword evidence="2" id="KW-1185">Reference proteome</keyword>
<dbReference type="eggNOG" id="ENOG5032XGM">
    <property type="taxonomic scope" value="Bacteria"/>
</dbReference>
<dbReference type="EMBL" id="CP001472">
    <property type="protein sequence ID" value="ACO33309.1"/>
    <property type="molecule type" value="Genomic_DNA"/>
</dbReference>
<gene>
    <name evidence="1" type="ordered locus">ACP_2372</name>
</gene>
<proteinExistence type="predicted"/>
<dbReference type="InterPro" id="IPR013324">
    <property type="entry name" value="RNA_pol_sigma_r3/r4-like"/>
</dbReference>
<name>C1F170_ACIC5</name>
<sequence>MRQSLVSHSRSFGRLLRPLCKQVEGLSETDLPDTRPTSATLARSRHERRCAMSAAAVLPNVRACGYERTRGAAQTAAPPLGGSVFYRRRTEALLRRYMRASMEMGRTPSLLGNTVFRGRASSYRLRTFEDCIIFIFDVEKCLKRLDAESKEMIARIALQEYTHEETARMTQQSERTVGRKYAFALDQMTNILLEMGLLDPDIL</sequence>